<evidence type="ECO:0000313" key="1">
    <source>
        <dbReference type="EMBL" id="SFJ90908.1"/>
    </source>
</evidence>
<keyword evidence="1" id="KW-0966">Cell projection</keyword>
<sequence length="67" mass="8137">MILLKSLAGKEFYLNCDLIYKVEKEYDTLITLVDQKTIWVQETPEEIRDKVIQFKNQVYRNPWEVKE</sequence>
<reference evidence="2" key="1">
    <citation type="submission" date="2016-10" db="EMBL/GenBank/DDBJ databases">
        <authorList>
            <person name="Varghese N."/>
            <person name="Submissions S."/>
        </authorList>
    </citation>
    <scope>NUCLEOTIDE SEQUENCE [LARGE SCALE GENOMIC DNA]</scope>
    <source>
        <strain evidence="2">DSM 16108</strain>
    </source>
</reference>
<dbReference type="AlphaFoldDB" id="A0A1I3V644"/>
<evidence type="ECO:0000313" key="2">
    <source>
        <dbReference type="Proteomes" id="UP000199589"/>
    </source>
</evidence>
<accession>A0A1I3V644</accession>
<dbReference type="PANTHER" id="PTHR39185:SF1">
    <property type="entry name" value="SWARMING MOTILITY PROTEIN SWRD"/>
    <property type="match status" value="1"/>
</dbReference>
<dbReference type="PANTHER" id="PTHR39185">
    <property type="entry name" value="SWARMING MOTILITY PROTEIN SWRD"/>
    <property type="match status" value="1"/>
</dbReference>
<dbReference type="Proteomes" id="UP000199589">
    <property type="component" value="Unassembled WGS sequence"/>
</dbReference>
<dbReference type="EMBL" id="FOSJ01000002">
    <property type="protein sequence ID" value="SFJ90908.1"/>
    <property type="molecule type" value="Genomic_DNA"/>
</dbReference>
<keyword evidence="1" id="KW-0282">Flagellum</keyword>
<dbReference type="RefSeq" id="WP_091895427.1">
    <property type="nucleotide sequence ID" value="NZ_FOSJ01000002.1"/>
</dbReference>
<organism evidence="1 2">
    <name type="scientific">Marinilactibacillus piezotolerans</name>
    <dbReference type="NCBI Taxonomy" id="258723"/>
    <lineage>
        <taxon>Bacteria</taxon>
        <taxon>Bacillati</taxon>
        <taxon>Bacillota</taxon>
        <taxon>Bacilli</taxon>
        <taxon>Lactobacillales</taxon>
        <taxon>Carnobacteriaceae</taxon>
        <taxon>Marinilactibacillus</taxon>
    </lineage>
</organism>
<dbReference type="Pfam" id="PF06289">
    <property type="entry name" value="FlbD"/>
    <property type="match status" value="1"/>
</dbReference>
<name>A0A1I3V644_9LACT</name>
<keyword evidence="1" id="KW-0969">Cilium</keyword>
<protein>
    <submittedName>
        <fullName evidence="1">Flagellar protein FlbD</fullName>
    </submittedName>
</protein>
<gene>
    <name evidence="1" type="ORF">SAMN04488569_100260</name>
</gene>
<dbReference type="OrthoDB" id="9799862at2"/>
<keyword evidence="2" id="KW-1185">Reference proteome</keyword>
<dbReference type="InterPro" id="IPR009384">
    <property type="entry name" value="SwrD-like"/>
</dbReference>
<proteinExistence type="predicted"/>